<dbReference type="Proteomes" id="UP001163324">
    <property type="component" value="Chromosome 3"/>
</dbReference>
<accession>A0ACC0V4Z1</accession>
<gene>
    <name evidence="1" type="ORF">N3K66_003311</name>
</gene>
<evidence type="ECO:0000313" key="1">
    <source>
        <dbReference type="EMBL" id="KAI9901494.1"/>
    </source>
</evidence>
<organism evidence="1 2">
    <name type="scientific">Trichothecium roseum</name>
    <dbReference type="NCBI Taxonomy" id="47278"/>
    <lineage>
        <taxon>Eukaryota</taxon>
        <taxon>Fungi</taxon>
        <taxon>Dikarya</taxon>
        <taxon>Ascomycota</taxon>
        <taxon>Pezizomycotina</taxon>
        <taxon>Sordariomycetes</taxon>
        <taxon>Hypocreomycetidae</taxon>
        <taxon>Hypocreales</taxon>
        <taxon>Hypocreales incertae sedis</taxon>
        <taxon>Trichothecium</taxon>
    </lineage>
</organism>
<name>A0ACC0V4Z1_9HYPO</name>
<dbReference type="EMBL" id="CM047942">
    <property type="protein sequence ID" value="KAI9901494.1"/>
    <property type="molecule type" value="Genomic_DNA"/>
</dbReference>
<proteinExistence type="predicted"/>
<keyword evidence="2" id="KW-1185">Reference proteome</keyword>
<sequence length="735" mass="81825">MKGRSTDSADQQPARPGFDSGSPSSSHDTNDALGAIQIPKYGDHDDNRTHSRDGKDDVSFGSSSPALALEEAIFKQSAFPAVVDETDSNRKDAREQPTAVTRHVGRLWSISFISLVMASLGMLALSAIVHSFISQPIDTTGCRMSYMRPSYIRFTDFDTEHTPFASKYSLYLYRELGIDDESRLSGIPVLFIPGNAGSYKQVRPIAAEAANFYYQELQDDGISMESGVRNLDFFTVDFNEDITAFHGQTLLDQAEYLNEAVRYILSLYTEPHRSLRDAFLPDPTSVIVLGHSMGGVVARTMLVQPNYQANSINTIITMSTPHARPAVTFDSQIVHLYDQINEYWRNAYSQKWANNNPLWHVTLVSISGGNLDSIVPSDYASLESLVPETHGFTVYTTGIPTVWTAMDHQAILWCDQFRKVVTRALFDIVDVRRASQTKPRADRMRFFKQSMLPGLEATSEKPSSWDDSKILLEIDDYSTTVVPSGKPLVLRSSEQPSKAKAHLLPISPQESPESRRFTLLTDAKLEHRQQEPTLMVLLCSVASSQAATAYSMTIDLVHEVKGSTKLMCKSAAEDVILLPASVPASREPVSPDKGHGSPTFSYLQYNLAELSDYDFISIVTRPSIVSNSRGFTVAEFSEETLYRSTYDIGISTLLTTGLSLKLPVGHPFATQIHVPALESSLLSFRLELLQDQQEDRAALFAPMIRQFLEHPYESRYFVNVKEAVTRPQTQTSLFG</sequence>
<reference evidence="1" key="1">
    <citation type="submission" date="2022-10" db="EMBL/GenBank/DDBJ databases">
        <title>Complete Genome of Trichothecium roseum strain YXFP-22015, a Plant Pathogen Isolated from Citrus.</title>
        <authorList>
            <person name="Wang Y."/>
            <person name="Zhu L."/>
        </authorList>
    </citation>
    <scope>NUCLEOTIDE SEQUENCE</scope>
    <source>
        <strain evidence="1">YXFP-22015</strain>
    </source>
</reference>
<comment type="caution">
    <text evidence="1">The sequence shown here is derived from an EMBL/GenBank/DDBJ whole genome shotgun (WGS) entry which is preliminary data.</text>
</comment>
<protein>
    <submittedName>
        <fullName evidence="1">Uncharacterized protein</fullName>
    </submittedName>
</protein>
<evidence type="ECO:0000313" key="2">
    <source>
        <dbReference type="Proteomes" id="UP001163324"/>
    </source>
</evidence>